<dbReference type="PANTHER" id="PTHR43124:SF3">
    <property type="entry name" value="CHLORAMPHENICOL EFFLUX PUMP RV0191"/>
    <property type="match status" value="1"/>
</dbReference>
<name>A0ABZ0WB17_9BACT</name>
<keyword evidence="3 6" id="KW-0812">Transmembrane</keyword>
<comment type="subcellular location">
    <subcellularLocation>
        <location evidence="1">Cell membrane</location>
        <topology evidence="1">Multi-pass membrane protein</topology>
    </subcellularLocation>
</comment>
<dbReference type="Proteomes" id="UP001325680">
    <property type="component" value="Chromosome"/>
</dbReference>
<feature type="transmembrane region" description="Helical" evidence="6">
    <location>
        <begin position="159"/>
        <end position="178"/>
    </location>
</feature>
<dbReference type="RefSeq" id="WP_114789095.1">
    <property type="nucleotide sequence ID" value="NZ_CP139960.1"/>
</dbReference>
<evidence type="ECO:0000259" key="7">
    <source>
        <dbReference type="PROSITE" id="PS50850"/>
    </source>
</evidence>
<dbReference type="PANTHER" id="PTHR43124">
    <property type="entry name" value="PURINE EFFLUX PUMP PBUE"/>
    <property type="match status" value="1"/>
</dbReference>
<gene>
    <name evidence="8" type="ORF">U0035_05875</name>
</gene>
<evidence type="ECO:0000313" key="9">
    <source>
        <dbReference type="Proteomes" id="UP001325680"/>
    </source>
</evidence>
<dbReference type="InterPro" id="IPR020846">
    <property type="entry name" value="MFS_dom"/>
</dbReference>
<dbReference type="EMBL" id="CP139960">
    <property type="protein sequence ID" value="WQD39674.1"/>
    <property type="molecule type" value="Genomic_DNA"/>
</dbReference>
<keyword evidence="9" id="KW-1185">Reference proteome</keyword>
<dbReference type="PROSITE" id="PS50850">
    <property type="entry name" value="MFS"/>
    <property type="match status" value="1"/>
</dbReference>
<feature type="transmembrane region" description="Helical" evidence="6">
    <location>
        <begin position="210"/>
        <end position="229"/>
    </location>
</feature>
<feature type="transmembrane region" description="Helical" evidence="6">
    <location>
        <begin position="244"/>
        <end position="264"/>
    </location>
</feature>
<evidence type="ECO:0000256" key="2">
    <source>
        <dbReference type="ARBA" id="ARBA00022475"/>
    </source>
</evidence>
<evidence type="ECO:0000256" key="1">
    <source>
        <dbReference type="ARBA" id="ARBA00004651"/>
    </source>
</evidence>
<dbReference type="SUPFAM" id="SSF103473">
    <property type="entry name" value="MFS general substrate transporter"/>
    <property type="match status" value="1"/>
</dbReference>
<keyword evidence="2" id="KW-1003">Cell membrane</keyword>
<feature type="transmembrane region" description="Helical" evidence="6">
    <location>
        <begin position="332"/>
        <end position="354"/>
    </location>
</feature>
<dbReference type="InterPro" id="IPR011701">
    <property type="entry name" value="MFS"/>
</dbReference>
<sequence length="387" mass="42498">MRSSEFIGLSACCMMLTAIGIDVMLPAFSDIRRDFRIDAGSSGTSFIVTVFFLGQLFQILFGPMSDRLGRLYVLRLGFVLYILGSLGAALSADLVYMLIARFIAGAGASAVFMTVIAMVRDRFNGDKMAQVMSFIFTIFLFTPVAAPFLGLAILKLCNWRIVFMLPPLFAIVILFWSLRMKETLPVGKRSGVKASRQFVLFKIVMRDRSFLRYTLITTFLFGGIASYVSNAEFIIVHIYRSPRLFPWVFACIGVIMAAGALLNSKLVSIYGAEKTLTRLLSLYLAIALIMLAGACFYMPVPDLYFFFTCIALLLGINLAVEPNSSSLAMHNVGDYAGTASALYGTCFFLGGALLGSLISYFLSFGLIAMAIGFAVIGLISFLLNKRQ</sequence>
<evidence type="ECO:0000256" key="4">
    <source>
        <dbReference type="ARBA" id="ARBA00022989"/>
    </source>
</evidence>
<feature type="transmembrane region" description="Helical" evidence="6">
    <location>
        <begin position="276"/>
        <end position="297"/>
    </location>
</feature>
<feature type="transmembrane region" description="Helical" evidence="6">
    <location>
        <begin position="44"/>
        <end position="61"/>
    </location>
</feature>
<dbReference type="Gene3D" id="1.20.1720.10">
    <property type="entry name" value="Multidrug resistance protein D"/>
    <property type="match status" value="1"/>
</dbReference>
<accession>A0ABZ0WB17</accession>
<feature type="transmembrane region" description="Helical" evidence="6">
    <location>
        <begin position="73"/>
        <end position="92"/>
    </location>
</feature>
<proteinExistence type="predicted"/>
<keyword evidence="4 6" id="KW-1133">Transmembrane helix</keyword>
<feature type="transmembrane region" description="Helical" evidence="6">
    <location>
        <begin position="98"/>
        <end position="119"/>
    </location>
</feature>
<dbReference type="InterPro" id="IPR050189">
    <property type="entry name" value="MFS_Efflux_Transporters"/>
</dbReference>
<reference evidence="8 9" key="1">
    <citation type="submission" date="2023-12" db="EMBL/GenBank/DDBJ databases">
        <title>Genome sequencing and assembly of bacterial species from a model synthetic community.</title>
        <authorList>
            <person name="Hogle S.L."/>
        </authorList>
    </citation>
    <scope>NUCLEOTIDE SEQUENCE [LARGE SCALE GENOMIC DNA]</scope>
    <source>
        <strain evidence="8 9">HAMBI_3031</strain>
    </source>
</reference>
<evidence type="ECO:0000313" key="8">
    <source>
        <dbReference type="EMBL" id="WQD39674.1"/>
    </source>
</evidence>
<feature type="domain" description="Major facilitator superfamily (MFS) profile" evidence="7">
    <location>
        <begin position="6"/>
        <end position="387"/>
    </location>
</feature>
<feature type="transmembrane region" description="Helical" evidence="6">
    <location>
        <begin position="360"/>
        <end position="383"/>
    </location>
</feature>
<keyword evidence="5 6" id="KW-0472">Membrane</keyword>
<feature type="transmembrane region" description="Helical" evidence="6">
    <location>
        <begin position="131"/>
        <end position="153"/>
    </location>
</feature>
<protein>
    <submittedName>
        <fullName evidence="8">MFS transporter</fullName>
    </submittedName>
</protein>
<dbReference type="Pfam" id="PF07690">
    <property type="entry name" value="MFS_1"/>
    <property type="match status" value="1"/>
</dbReference>
<dbReference type="InterPro" id="IPR036259">
    <property type="entry name" value="MFS_trans_sf"/>
</dbReference>
<evidence type="ECO:0000256" key="6">
    <source>
        <dbReference type="SAM" id="Phobius"/>
    </source>
</evidence>
<feature type="transmembrane region" description="Helical" evidence="6">
    <location>
        <begin position="303"/>
        <end position="320"/>
    </location>
</feature>
<evidence type="ECO:0000256" key="3">
    <source>
        <dbReference type="ARBA" id="ARBA00022692"/>
    </source>
</evidence>
<evidence type="ECO:0000256" key="5">
    <source>
        <dbReference type="ARBA" id="ARBA00023136"/>
    </source>
</evidence>
<organism evidence="8 9">
    <name type="scientific">Niabella yanshanensis</name>
    <dbReference type="NCBI Taxonomy" id="577386"/>
    <lineage>
        <taxon>Bacteria</taxon>
        <taxon>Pseudomonadati</taxon>
        <taxon>Bacteroidota</taxon>
        <taxon>Chitinophagia</taxon>
        <taxon>Chitinophagales</taxon>
        <taxon>Chitinophagaceae</taxon>
        <taxon>Niabella</taxon>
    </lineage>
</organism>